<name>A0AAD2FVU1_9STRA</name>
<gene>
    <name evidence="3" type="ORF">CYCCA115_LOCUS15115</name>
</gene>
<dbReference type="Pfam" id="PF08241">
    <property type="entry name" value="Methyltransf_11"/>
    <property type="match status" value="1"/>
</dbReference>
<evidence type="ECO:0000259" key="2">
    <source>
        <dbReference type="Pfam" id="PF08241"/>
    </source>
</evidence>
<feature type="region of interest" description="Disordered" evidence="1">
    <location>
        <begin position="1"/>
        <end position="25"/>
    </location>
</feature>
<dbReference type="SUPFAM" id="SSF53335">
    <property type="entry name" value="S-adenosyl-L-methionine-dependent methyltransferases"/>
    <property type="match status" value="1"/>
</dbReference>
<evidence type="ECO:0000256" key="1">
    <source>
        <dbReference type="SAM" id="MobiDB-lite"/>
    </source>
</evidence>
<dbReference type="InterPro" id="IPR013216">
    <property type="entry name" value="Methyltransf_11"/>
</dbReference>
<reference evidence="3" key="1">
    <citation type="submission" date="2023-08" db="EMBL/GenBank/DDBJ databases">
        <authorList>
            <person name="Audoor S."/>
            <person name="Bilcke G."/>
        </authorList>
    </citation>
    <scope>NUCLEOTIDE SEQUENCE</scope>
</reference>
<dbReference type="PANTHER" id="PTHR42912:SF80">
    <property type="entry name" value="METHYLTRANSFERASE DOMAIN-CONTAINING PROTEIN"/>
    <property type="match status" value="1"/>
</dbReference>
<feature type="domain" description="Methyltransferase type 11" evidence="2">
    <location>
        <begin position="155"/>
        <end position="271"/>
    </location>
</feature>
<evidence type="ECO:0000313" key="3">
    <source>
        <dbReference type="EMBL" id="CAJ1954522.1"/>
    </source>
</evidence>
<protein>
    <recommendedName>
        <fullName evidence="2">Methyltransferase type 11 domain-containing protein</fullName>
    </recommendedName>
</protein>
<dbReference type="AlphaFoldDB" id="A0AAD2FVU1"/>
<proteinExistence type="predicted"/>
<dbReference type="GO" id="GO:0008757">
    <property type="term" value="F:S-adenosylmethionine-dependent methyltransferase activity"/>
    <property type="evidence" value="ECO:0007669"/>
    <property type="project" value="InterPro"/>
</dbReference>
<evidence type="ECO:0000313" key="4">
    <source>
        <dbReference type="Proteomes" id="UP001295423"/>
    </source>
</evidence>
<dbReference type="InterPro" id="IPR050508">
    <property type="entry name" value="Methyltransf_Superfamily"/>
</dbReference>
<dbReference type="Gene3D" id="3.40.50.150">
    <property type="entry name" value="Vaccinia Virus protein VP39"/>
    <property type="match status" value="1"/>
</dbReference>
<dbReference type="EMBL" id="CAKOGP040001869">
    <property type="protein sequence ID" value="CAJ1954522.1"/>
    <property type="molecule type" value="Genomic_DNA"/>
</dbReference>
<dbReference type="InterPro" id="IPR029063">
    <property type="entry name" value="SAM-dependent_MTases_sf"/>
</dbReference>
<feature type="compositionally biased region" description="Polar residues" evidence="1">
    <location>
        <begin position="12"/>
        <end position="21"/>
    </location>
</feature>
<comment type="caution">
    <text evidence="3">The sequence shown here is derived from an EMBL/GenBank/DDBJ whole genome shotgun (WGS) entry which is preliminary data.</text>
</comment>
<dbReference type="PANTHER" id="PTHR42912">
    <property type="entry name" value="METHYLTRANSFERASE"/>
    <property type="match status" value="1"/>
</dbReference>
<sequence>MGRQKPPLQLKASPTDTTSTRAPPRTGLAQTFLNYALNSPLWKQVLVPQARQNIVKTAESNGIPWNESKEWIKNNAEMKEIPPFTVPEYYKNAFHAYEEGNLSWDAAWEVEIASCSVGARNFPQYGANGEDAFRGAFDSALNEASATVPDDGKILDLGCGTGMSTRRLARNFPQASSIQGIDLSPYFVEIGKQLLELEPKSFQEGGTWVSNVQNDSRILYTFGDAANTGFDDASFDVVNLQFVLHELPEDAALTIIDEALRVLKPEGQLWICEMDFESPAYAAQRANALLFSLIRSTEPYLDIYAESISDLFRYIGTRFNDVKILPATGRHYSLVATKGDPDEEMTYTDLRFDGDGEYRVEDTHLKMWESKEESP</sequence>
<dbReference type="CDD" id="cd02440">
    <property type="entry name" value="AdoMet_MTases"/>
    <property type="match status" value="1"/>
</dbReference>
<keyword evidence="4" id="KW-1185">Reference proteome</keyword>
<dbReference type="Proteomes" id="UP001295423">
    <property type="component" value="Unassembled WGS sequence"/>
</dbReference>
<organism evidence="3 4">
    <name type="scientific">Cylindrotheca closterium</name>
    <dbReference type="NCBI Taxonomy" id="2856"/>
    <lineage>
        <taxon>Eukaryota</taxon>
        <taxon>Sar</taxon>
        <taxon>Stramenopiles</taxon>
        <taxon>Ochrophyta</taxon>
        <taxon>Bacillariophyta</taxon>
        <taxon>Bacillariophyceae</taxon>
        <taxon>Bacillariophycidae</taxon>
        <taxon>Bacillariales</taxon>
        <taxon>Bacillariaceae</taxon>
        <taxon>Cylindrotheca</taxon>
    </lineage>
</organism>
<accession>A0AAD2FVU1</accession>